<dbReference type="STRING" id="4540.A0A3L6RS64"/>
<dbReference type="GO" id="GO:0045046">
    <property type="term" value="P:protein import into peroxisome membrane"/>
    <property type="evidence" value="ECO:0007669"/>
    <property type="project" value="TreeGrafter"/>
</dbReference>
<name>A0A3L6RS64_PANMI</name>
<dbReference type="OrthoDB" id="21292at2759"/>
<dbReference type="Proteomes" id="UP000275267">
    <property type="component" value="Unassembled WGS sequence"/>
</dbReference>
<keyword evidence="2" id="KW-1185">Reference proteome</keyword>
<accession>A0A3L6RS64</accession>
<sequence>MKLDQNDMDSISETMMQQLLSKEILHKPMKDIVEKYQKWLEDKKDEISK</sequence>
<dbReference type="Pfam" id="PF04614">
    <property type="entry name" value="Pex19"/>
    <property type="match status" value="1"/>
</dbReference>
<dbReference type="EMBL" id="PQIB02000007">
    <property type="protein sequence ID" value="RLN08642.1"/>
    <property type="molecule type" value="Genomic_DNA"/>
</dbReference>
<dbReference type="PANTHER" id="PTHR12774:SF2">
    <property type="entry name" value="PEROXISOMAL BIOGENESIS FACTOR 19"/>
    <property type="match status" value="1"/>
</dbReference>
<protein>
    <submittedName>
        <fullName evidence="1">Peroxisomal biogenesis factor 19</fullName>
    </submittedName>
</protein>
<dbReference type="AlphaFoldDB" id="A0A3L6RS64"/>
<dbReference type="GO" id="GO:0033328">
    <property type="term" value="F:peroxisome membrane targeting sequence binding"/>
    <property type="evidence" value="ECO:0007669"/>
    <property type="project" value="TreeGrafter"/>
</dbReference>
<organism evidence="1 2">
    <name type="scientific">Panicum miliaceum</name>
    <name type="common">Proso millet</name>
    <name type="synonym">Broomcorn millet</name>
    <dbReference type="NCBI Taxonomy" id="4540"/>
    <lineage>
        <taxon>Eukaryota</taxon>
        <taxon>Viridiplantae</taxon>
        <taxon>Streptophyta</taxon>
        <taxon>Embryophyta</taxon>
        <taxon>Tracheophyta</taxon>
        <taxon>Spermatophyta</taxon>
        <taxon>Magnoliopsida</taxon>
        <taxon>Liliopsida</taxon>
        <taxon>Poales</taxon>
        <taxon>Poaceae</taxon>
        <taxon>PACMAD clade</taxon>
        <taxon>Panicoideae</taxon>
        <taxon>Panicodae</taxon>
        <taxon>Paniceae</taxon>
        <taxon>Panicinae</taxon>
        <taxon>Panicum</taxon>
        <taxon>Panicum sect. Panicum</taxon>
    </lineage>
</organism>
<dbReference type="Gene3D" id="1.20.120.900">
    <property type="entry name" value="Pex19, mPTS binding domain"/>
    <property type="match status" value="1"/>
</dbReference>
<evidence type="ECO:0000313" key="1">
    <source>
        <dbReference type="EMBL" id="RLN08642.1"/>
    </source>
</evidence>
<evidence type="ECO:0000313" key="2">
    <source>
        <dbReference type="Proteomes" id="UP000275267"/>
    </source>
</evidence>
<dbReference type="InterPro" id="IPR006708">
    <property type="entry name" value="Pex19"/>
</dbReference>
<reference evidence="2" key="1">
    <citation type="journal article" date="2019" name="Nat. Commun.">
        <title>The genome of broomcorn millet.</title>
        <authorList>
            <person name="Zou C."/>
            <person name="Miki D."/>
            <person name="Li D."/>
            <person name="Tang Q."/>
            <person name="Xiao L."/>
            <person name="Rajput S."/>
            <person name="Deng P."/>
            <person name="Jia W."/>
            <person name="Huang R."/>
            <person name="Zhang M."/>
            <person name="Sun Y."/>
            <person name="Hu J."/>
            <person name="Fu X."/>
            <person name="Schnable P.S."/>
            <person name="Li F."/>
            <person name="Zhang H."/>
            <person name="Feng B."/>
            <person name="Zhu X."/>
            <person name="Liu R."/>
            <person name="Schnable J.C."/>
            <person name="Zhu J.-K."/>
            <person name="Zhang H."/>
        </authorList>
    </citation>
    <scope>NUCLEOTIDE SEQUENCE [LARGE SCALE GENOMIC DNA]</scope>
</reference>
<proteinExistence type="predicted"/>
<dbReference type="PANTHER" id="PTHR12774">
    <property type="entry name" value="PEROXISOMAL BIOGENESIS FACTOR 19"/>
    <property type="match status" value="1"/>
</dbReference>
<gene>
    <name evidence="1" type="ORF">C2845_PM11G15770</name>
</gene>
<dbReference type="InterPro" id="IPR038322">
    <property type="entry name" value="Pex19_C_sf"/>
</dbReference>
<comment type="caution">
    <text evidence="1">The sequence shown here is derived from an EMBL/GenBank/DDBJ whole genome shotgun (WGS) entry which is preliminary data.</text>
</comment>
<dbReference type="GO" id="GO:0005778">
    <property type="term" value="C:peroxisomal membrane"/>
    <property type="evidence" value="ECO:0007669"/>
    <property type="project" value="TreeGrafter"/>
</dbReference>